<feature type="region of interest" description="Disordered" evidence="6">
    <location>
        <begin position="1"/>
        <end position="96"/>
    </location>
</feature>
<protein>
    <submittedName>
        <fullName evidence="8">Duf1716 domain containing protein</fullName>
    </submittedName>
</protein>
<proteinExistence type="predicted"/>
<feature type="region of interest" description="Disordered" evidence="6">
    <location>
        <begin position="283"/>
        <end position="320"/>
    </location>
</feature>
<dbReference type="EMBL" id="GL629765">
    <property type="protein sequence ID" value="EFX04650.1"/>
    <property type="molecule type" value="Genomic_DNA"/>
</dbReference>
<feature type="compositionally biased region" description="Basic and acidic residues" evidence="6">
    <location>
        <begin position="17"/>
        <end position="27"/>
    </location>
</feature>
<evidence type="ECO:0000259" key="7">
    <source>
        <dbReference type="SMART" id="SM01156"/>
    </source>
</evidence>
<evidence type="ECO:0000256" key="2">
    <source>
        <dbReference type="ARBA" id="ARBA00022553"/>
    </source>
</evidence>
<evidence type="ECO:0000256" key="4">
    <source>
        <dbReference type="ARBA" id="ARBA00023054"/>
    </source>
</evidence>
<name>F0XDX8_GROCL</name>
<dbReference type="GeneID" id="25974471"/>
<dbReference type="InterPro" id="IPR016024">
    <property type="entry name" value="ARM-type_fold"/>
</dbReference>
<keyword evidence="4" id="KW-0175">Coiled coil</keyword>
<accession>F0XDX8</accession>
<dbReference type="eggNOG" id="KOG2734">
    <property type="taxonomic scope" value="Eukaryota"/>
</dbReference>
<evidence type="ECO:0000256" key="5">
    <source>
        <dbReference type="ARBA" id="ARBA00023242"/>
    </source>
</evidence>
<dbReference type="AlphaFoldDB" id="F0XDX8"/>
<dbReference type="InParanoid" id="F0XDX8"/>
<dbReference type="OrthoDB" id="1898821at2759"/>
<evidence type="ECO:0000313" key="8">
    <source>
        <dbReference type="EMBL" id="EFX04650.1"/>
    </source>
</evidence>
<feature type="compositionally biased region" description="Acidic residues" evidence="6">
    <location>
        <begin position="80"/>
        <end position="90"/>
    </location>
</feature>
<keyword evidence="3" id="KW-0677">Repeat</keyword>
<feature type="compositionally biased region" description="Acidic residues" evidence="6">
    <location>
        <begin position="289"/>
        <end position="305"/>
    </location>
</feature>
<dbReference type="SUPFAM" id="SSF48371">
    <property type="entry name" value="ARM repeat"/>
    <property type="match status" value="1"/>
</dbReference>
<keyword evidence="2" id="KW-0597">Phosphoprotein</keyword>
<dbReference type="STRING" id="655863.F0XDX8"/>
<dbReference type="GO" id="GO:0005681">
    <property type="term" value="C:spliceosomal complex"/>
    <property type="evidence" value="ECO:0007669"/>
    <property type="project" value="TreeGrafter"/>
</dbReference>
<dbReference type="InterPro" id="IPR011989">
    <property type="entry name" value="ARM-like"/>
</dbReference>
<dbReference type="SMART" id="SM01156">
    <property type="entry name" value="DUF1716"/>
    <property type="match status" value="1"/>
</dbReference>
<dbReference type="PANTHER" id="PTHR14978">
    <property type="entry name" value="BETA-CATENIN-LIKE PROTEIN 1 NUCLEAR ASSOCIATED PROTEIN"/>
    <property type="match status" value="1"/>
</dbReference>
<dbReference type="Proteomes" id="UP000007796">
    <property type="component" value="Unassembled WGS sequence"/>
</dbReference>
<reference evidence="8 9" key="1">
    <citation type="journal article" date="2011" name="Proc. Natl. Acad. Sci. U.S.A.">
        <title>Genome and transcriptome analyses of the mountain pine beetle-fungal symbiont Grosmannia clavigera, a lodgepole pine pathogen.</title>
        <authorList>
            <person name="DiGuistini S."/>
            <person name="Wang Y."/>
            <person name="Liao N.Y."/>
            <person name="Taylor G."/>
            <person name="Tanguay P."/>
            <person name="Feau N."/>
            <person name="Henrissat B."/>
            <person name="Chan S.K."/>
            <person name="Hesse-Orce U."/>
            <person name="Alamouti S.M."/>
            <person name="Tsui C.K.M."/>
            <person name="Docking R.T."/>
            <person name="Levasseur A."/>
            <person name="Haridas S."/>
            <person name="Robertson G."/>
            <person name="Birol I."/>
            <person name="Holt R.A."/>
            <person name="Marra M.A."/>
            <person name="Hamelin R.C."/>
            <person name="Hirst M."/>
            <person name="Jones S.J.M."/>
            <person name="Bohlmann J."/>
            <person name="Breuil C."/>
        </authorList>
    </citation>
    <scope>NUCLEOTIDE SEQUENCE [LARGE SCALE GENOMIC DNA]</scope>
    <source>
        <strain evidence="9">kw1407 / UAMH 11150</strain>
    </source>
</reference>
<comment type="subcellular location">
    <subcellularLocation>
        <location evidence="1">Nucleus</location>
    </subcellularLocation>
</comment>
<dbReference type="Gene3D" id="1.25.10.10">
    <property type="entry name" value="Leucine-rich Repeat Variant"/>
    <property type="match status" value="1"/>
</dbReference>
<dbReference type="PANTHER" id="PTHR14978:SF0">
    <property type="entry name" value="BETA-CATENIN-LIKE PROTEIN 1"/>
    <property type="match status" value="1"/>
</dbReference>
<feature type="domain" description="Beta-catenin-like protein 1 N-terminal" evidence="7">
    <location>
        <begin position="98"/>
        <end position="218"/>
    </location>
</feature>
<keyword evidence="5" id="KW-0539">Nucleus</keyword>
<dbReference type="InterPro" id="IPR039678">
    <property type="entry name" value="CTNNBL1"/>
</dbReference>
<evidence type="ECO:0000256" key="3">
    <source>
        <dbReference type="ARBA" id="ARBA00022737"/>
    </source>
</evidence>
<dbReference type="HOGENOM" id="CLU_017098_0_0_1"/>
<gene>
    <name evidence="8" type="ORF">CMQ_1578</name>
</gene>
<keyword evidence="9" id="KW-1185">Reference proteome</keyword>
<organism evidence="9">
    <name type="scientific">Grosmannia clavigera (strain kw1407 / UAMH 11150)</name>
    <name type="common">Blue stain fungus</name>
    <name type="synonym">Graphiocladiella clavigera</name>
    <dbReference type="NCBI Taxonomy" id="655863"/>
    <lineage>
        <taxon>Eukaryota</taxon>
        <taxon>Fungi</taxon>
        <taxon>Dikarya</taxon>
        <taxon>Ascomycota</taxon>
        <taxon>Pezizomycotina</taxon>
        <taxon>Sordariomycetes</taxon>
        <taxon>Sordariomycetidae</taxon>
        <taxon>Ophiostomatales</taxon>
        <taxon>Ophiostomataceae</taxon>
        <taxon>Leptographium</taxon>
    </lineage>
</organism>
<sequence length="671" mass="73220">MTSIDELFKKSGIPSKRKLEPLRDPNEIYKAVRLSGNGSHNRNGNERHVQIDENDQDEAGPARPPADGDDGDYGPAAPPEGDDEPGDDDEGRFFGSGMSRTEATIMDYVEGQDAGGGSGGKEVAEQPPPPETYDAAWLRRTVLSFERRINRNAELRARYEAEPAKFIASEAELDVEIKALSILGEHPELYPEFVRLGSVASLVGLLAHENTDIAISAIEIIGELTDEDVDATDEQWNALVADLLDADLIGLLVSNLDRLGEDADEADRTGVYYAMGIVENLSSTRGGLGEEDEDEDEEGEEGEVGEVEKDGETATKSKRTRAAAALGAHEGLVRWLLKRVQRVSSKAGVPAVTQNRQYAAEVLAILAQAEPENRQRLVAQDAVDTLLQLVAAYRRRDPEKGSDEEEYMENLFEALTCLVDDAGGKQKFVDAEGVELCLLLFAAGHKKSLTPALRLLDHAAGVGDGDGATAEAAADVCRRIIDAGGLKAIFTLFMRGEGHHSKKHGKNRKKALAEQTLHGGLTAEHLVNIFASMLRLLAAESAERIRLLAKFVEKDYAKVERLLSLRQEYSDRVTAAEQRFGDGNGDEAERLAQRLDAGLFTRQTIDVILAWLVAEDDGAQRKICVLLADRDETLATLRLSLQERRDGIDPDVADGRDTQEMLTTLMGFLEG</sequence>
<dbReference type="InterPro" id="IPR013180">
    <property type="entry name" value="CTNNBL1_N"/>
</dbReference>
<evidence type="ECO:0000313" key="9">
    <source>
        <dbReference type="Proteomes" id="UP000007796"/>
    </source>
</evidence>
<dbReference type="RefSeq" id="XP_014174132.1">
    <property type="nucleotide sequence ID" value="XM_014318657.1"/>
</dbReference>
<dbReference type="Pfam" id="PF08216">
    <property type="entry name" value="CTNNBL"/>
    <property type="match status" value="2"/>
</dbReference>
<evidence type="ECO:0000256" key="6">
    <source>
        <dbReference type="SAM" id="MobiDB-lite"/>
    </source>
</evidence>
<evidence type="ECO:0000256" key="1">
    <source>
        <dbReference type="ARBA" id="ARBA00004123"/>
    </source>
</evidence>
<feature type="compositionally biased region" description="Basic and acidic residues" evidence="6">
    <location>
        <begin position="306"/>
        <end position="315"/>
    </location>
</feature>
<feature type="region of interest" description="Disordered" evidence="6">
    <location>
        <begin position="110"/>
        <end position="132"/>
    </location>
</feature>